<feature type="compositionally biased region" description="Low complexity" evidence="1">
    <location>
        <begin position="151"/>
        <end position="178"/>
    </location>
</feature>
<comment type="caution">
    <text evidence="3">The sequence shown here is derived from an EMBL/GenBank/DDBJ whole genome shotgun (WGS) entry which is preliminary data.</text>
</comment>
<feature type="compositionally biased region" description="Polar residues" evidence="1">
    <location>
        <begin position="275"/>
        <end position="294"/>
    </location>
</feature>
<evidence type="ECO:0000313" key="4">
    <source>
        <dbReference type="Proteomes" id="UP001244011"/>
    </source>
</evidence>
<evidence type="ECO:0000313" key="3">
    <source>
        <dbReference type="EMBL" id="KAK1765627.1"/>
    </source>
</evidence>
<protein>
    <submittedName>
        <fullName evidence="3">Uncharacterized protein</fullName>
    </submittedName>
</protein>
<feature type="compositionally biased region" description="Gly residues" evidence="1">
    <location>
        <begin position="508"/>
        <end position="517"/>
    </location>
</feature>
<organism evidence="3 4">
    <name type="scientific">Phialemonium atrogriseum</name>
    <dbReference type="NCBI Taxonomy" id="1093897"/>
    <lineage>
        <taxon>Eukaryota</taxon>
        <taxon>Fungi</taxon>
        <taxon>Dikarya</taxon>
        <taxon>Ascomycota</taxon>
        <taxon>Pezizomycotina</taxon>
        <taxon>Sordariomycetes</taxon>
        <taxon>Sordariomycetidae</taxon>
        <taxon>Cephalothecales</taxon>
        <taxon>Cephalothecaceae</taxon>
        <taxon>Phialemonium</taxon>
    </lineage>
</organism>
<proteinExistence type="predicted"/>
<dbReference type="EMBL" id="MU839014">
    <property type="protein sequence ID" value="KAK1765627.1"/>
    <property type="molecule type" value="Genomic_DNA"/>
</dbReference>
<keyword evidence="2" id="KW-0472">Membrane</keyword>
<dbReference type="AlphaFoldDB" id="A0AAJ0FFL7"/>
<reference evidence="3" key="1">
    <citation type="submission" date="2023-06" db="EMBL/GenBank/DDBJ databases">
        <title>Genome-scale phylogeny and comparative genomics of the fungal order Sordariales.</title>
        <authorList>
            <consortium name="Lawrence Berkeley National Laboratory"/>
            <person name="Hensen N."/>
            <person name="Bonometti L."/>
            <person name="Westerberg I."/>
            <person name="Brannstrom I.O."/>
            <person name="Guillou S."/>
            <person name="Cros-Aarteil S."/>
            <person name="Calhoun S."/>
            <person name="Haridas S."/>
            <person name="Kuo A."/>
            <person name="Mondo S."/>
            <person name="Pangilinan J."/>
            <person name="Riley R."/>
            <person name="Labutti K."/>
            <person name="Andreopoulos B."/>
            <person name="Lipzen A."/>
            <person name="Chen C."/>
            <person name="Yanf M."/>
            <person name="Daum C."/>
            <person name="Ng V."/>
            <person name="Clum A."/>
            <person name="Steindorff A."/>
            <person name="Ohm R."/>
            <person name="Martin F."/>
            <person name="Silar P."/>
            <person name="Natvig D."/>
            <person name="Lalanne C."/>
            <person name="Gautier V."/>
            <person name="Ament-Velasquez S.L."/>
            <person name="Kruys A."/>
            <person name="Hutchinson M.I."/>
            <person name="Powell A.J."/>
            <person name="Barry K."/>
            <person name="Miller A.N."/>
            <person name="Grigoriev I.V."/>
            <person name="Debuchy R."/>
            <person name="Gladieux P."/>
            <person name="Thoren M.H."/>
            <person name="Johannesson H."/>
        </authorList>
    </citation>
    <scope>NUCLEOTIDE SEQUENCE</scope>
    <source>
        <strain evidence="3">8032-3</strain>
    </source>
</reference>
<keyword evidence="2" id="KW-1133">Transmembrane helix</keyword>
<evidence type="ECO:0000256" key="1">
    <source>
        <dbReference type="SAM" id="MobiDB-lite"/>
    </source>
</evidence>
<dbReference type="Proteomes" id="UP001244011">
    <property type="component" value="Unassembled WGS sequence"/>
</dbReference>
<evidence type="ECO:0000256" key="2">
    <source>
        <dbReference type="SAM" id="Phobius"/>
    </source>
</evidence>
<accession>A0AAJ0FFL7</accession>
<feature type="region of interest" description="Disordered" evidence="1">
    <location>
        <begin position="505"/>
        <end position="556"/>
    </location>
</feature>
<feature type="region of interest" description="Disordered" evidence="1">
    <location>
        <begin position="312"/>
        <end position="385"/>
    </location>
</feature>
<feature type="region of interest" description="Disordered" evidence="1">
    <location>
        <begin position="224"/>
        <end position="294"/>
    </location>
</feature>
<dbReference type="GeneID" id="85308722"/>
<feature type="compositionally biased region" description="Polar residues" evidence="1">
    <location>
        <begin position="316"/>
        <end position="337"/>
    </location>
</feature>
<gene>
    <name evidence="3" type="ORF">QBC33DRAFT_494825</name>
</gene>
<name>A0AAJ0FFL7_9PEZI</name>
<keyword evidence="2" id="KW-0812">Transmembrane</keyword>
<feature type="region of interest" description="Disordered" evidence="1">
    <location>
        <begin position="144"/>
        <end position="190"/>
    </location>
</feature>
<feature type="region of interest" description="Disordered" evidence="1">
    <location>
        <begin position="578"/>
        <end position="614"/>
    </location>
</feature>
<sequence length="614" mass="64272">MMVMTGMKTKPLSITSAPRRRTTILAIASLLTAGFANARCGAEFLTPEPGSIFHYGDSINVSYTSNFSTPTLYCLCGRPPTPVQKFEVDPTPFNGSELVLLEFTSPDPCWFDLRPDTTACGDDSPRFTVLPVRRPRDDTTVALGRTLSLRADPAPSPTLTTSPSARPSTAAPTSTTTGGEEGGPEKRGGLSAGAKAGIGVAIAGAIFAAIGMFSCFYLRRRSRSKDAAPGARGRGRGKGRDKLRAKLLGRPGPSDGVQPVFDGFPGSTGYDDFHSLQSSAQRDSPTWSHSSTRSNIMPYYQSHKEELAAARMNTPAAASTITSYSPNPSTRVSTSRLSPRPSEPGGSISIDSREGSVPSPDMPLDARPKPPAKHPFITSYGPNPVTPTPVLGRSTTTPDDAFLTQVPDLPVLPMQHAAERQHQPAPPPQERKFSWEAHNSYPAAEAGGATPPPLPPYYAAAADFYAAQGGGGGAIRTLAEPPARAELPPTKDGYYHFGDAADEYELPGNGGGGGGGVSSSSLLPLGQHGHAPQMPHRLYRDRDGGGGGGGPGGRGRELEEQKFLLSDVEIAKMRVQKAGRAPGGVGPVGGAAAAAAGESYEMSGGPWSGDAERR</sequence>
<dbReference type="RefSeq" id="XP_060281840.1">
    <property type="nucleotide sequence ID" value="XM_060425535.1"/>
</dbReference>
<feature type="transmembrane region" description="Helical" evidence="2">
    <location>
        <begin position="196"/>
        <end position="218"/>
    </location>
</feature>
<keyword evidence="4" id="KW-1185">Reference proteome</keyword>